<dbReference type="EMBL" id="LAZR01063498">
    <property type="protein sequence ID" value="KKK59397.1"/>
    <property type="molecule type" value="Genomic_DNA"/>
</dbReference>
<evidence type="ECO:0000313" key="1">
    <source>
        <dbReference type="EMBL" id="KKK59397.1"/>
    </source>
</evidence>
<accession>A0A0F8WR62</accession>
<dbReference type="AlphaFoldDB" id="A0A0F8WR62"/>
<protein>
    <submittedName>
        <fullName evidence="1">Uncharacterized protein</fullName>
    </submittedName>
</protein>
<organism evidence="1">
    <name type="scientific">marine sediment metagenome</name>
    <dbReference type="NCBI Taxonomy" id="412755"/>
    <lineage>
        <taxon>unclassified sequences</taxon>
        <taxon>metagenomes</taxon>
        <taxon>ecological metagenomes</taxon>
    </lineage>
</organism>
<sequence>RIYIPETSPYTQYDGKTIDLTRAFVNDEYKAHPFEVHDDMLDALSRILDEDFNAVFPQGEVIDPLKLRTPVDDQYNPLTWGMED</sequence>
<name>A0A0F8WR62_9ZZZZ</name>
<feature type="non-terminal residue" evidence="1">
    <location>
        <position position="1"/>
    </location>
</feature>
<gene>
    <name evidence="1" type="ORF">LCGC14_3034770</name>
</gene>
<proteinExistence type="predicted"/>
<reference evidence="1" key="1">
    <citation type="journal article" date="2015" name="Nature">
        <title>Complex archaea that bridge the gap between prokaryotes and eukaryotes.</title>
        <authorList>
            <person name="Spang A."/>
            <person name="Saw J.H."/>
            <person name="Jorgensen S.L."/>
            <person name="Zaremba-Niedzwiedzka K."/>
            <person name="Martijn J."/>
            <person name="Lind A.E."/>
            <person name="van Eijk R."/>
            <person name="Schleper C."/>
            <person name="Guy L."/>
            <person name="Ettema T.J."/>
        </authorList>
    </citation>
    <scope>NUCLEOTIDE SEQUENCE</scope>
</reference>
<comment type="caution">
    <text evidence="1">The sequence shown here is derived from an EMBL/GenBank/DDBJ whole genome shotgun (WGS) entry which is preliminary data.</text>
</comment>